<feature type="transmembrane region" description="Helical" evidence="1">
    <location>
        <begin position="32"/>
        <end position="50"/>
    </location>
</feature>
<reference evidence="3" key="1">
    <citation type="submission" date="2022-11" db="UniProtKB">
        <authorList>
            <consortium name="WormBaseParasite"/>
        </authorList>
    </citation>
    <scope>IDENTIFICATION</scope>
</reference>
<evidence type="ECO:0000313" key="3">
    <source>
        <dbReference type="WBParaSite" id="PEQ_0000905101-mRNA-1"/>
    </source>
</evidence>
<evidence type="ECO:0000256" key="1">
    <source>
        <dbReference type="SAM" id="Phobius"/>
    </source>
</evidence>
<dbReference type="AlphaFoldDB" id="A0A914S455"/>
<protein>
    <submittedName>
        <fullName evidence="3">Uncharacterized protein</fullName>
    </submittedName>
</protein>
<accession>A0A914S455</accession>
<sequence>MFSSLRRGHCERWEEVADLRKRLRQASIPRRVAIAALCFLLLVYILISYFSTSSTLSSAHICIEDRLKQWKIRGDNAQISTSNAHLIFVGNGFVFL</sequence>
<name>A0A914S455_PAREQ</name>
<evidence type="ECO:0000313" key="2">
    <source>
        <dbReference type="Proteomes" id="UP000887564"/>
    </source>
</evidence>
<keyword evidence="1" id="KW-0472">Membrane</keyword>
<dbReference type="Proteomes" id="UP000887564">
    <property type="component" value="Unplaced"/>
</dbReference>
<keyword evidence="1" id="KW-0812">Transmembrane</keyword>
<keyword evidence="1" id="KW-1133">Transmembrane helix</keyword>
<keyword evidence="2" id="KW-1185">Reference proteome</keyword>
<proteinExistence type="predicted"/>
<dbReference type="WBParaSite" id="PEQ_0000905101-mRNA-1">
    <property type="protein sequence ID" value="PEQ_0000905101-mRNA-1"/>
    <property type="gene ID" value="PEQ_0000905101"/>
</dbReference>
<organism evidence="2 3">
    <name type="scientific">Parascaris equorum</name>
    <name type="common">Equine roundworm</name>
    <dbReference type="NCBI Taxonomy" id="6256"/>
    <lineage>
        <taxon>Eukaryota</taxon>
        <taxon>Metazoa</taxon>
        <taxon>Ecdysozoa</taxon>
        <taxon>Nematoda</taxon>
        <taxon>Chromadorea</taxon>
        <taxon>Rhabditida</taxon>
        <taxon>Spirurina</taxon>
        <taxon>Ascaridomorpha</taxon>
        <taxon>Ascaridoidea</taxon>
        <taxon>Ascarididae</taxon>
        <taxon>Parascaris</taxon>
    </lineage>
</organism>